<evidence type="ECO:0000313" key="1">
    <source>
        <dbReference type="EMBL" id="CAK0784573.1"/>
    </source>
</evidence>
<name>A0AAV1IFA2_9CHLO</name>
<protein>
    <recommendedName>
        <fullName evidence="3">F-box domain-containing protein</fullName>
    </recommendedName>
</protein>
<dbReference type="SUPFAM" id="SSF63829">
    <property type="entry name" value="Calcium-dependent phosphotriesterase"/>
    <property type="match status" value="1"/>
</dbReference>
<accession>A0AAV1IFA2</accession>
<dbReference type="Proteomes" id="UP001314263">
    <property type="component" value="Unassembled WGS sequence"/>
</dbReference>
<evidence type="ECO:0000313" key="2">
    <source>
        <dbReference type="Proteomes" id="UP001314263"/>
    </source>
</evidence>
<gene>
    <name evidence="1" type="ORF">CVIRNUC_007777</name>
</gene>
<sequence>MVEPTRGIDDVLFNTDILEGILGHLYHPDAVRLLAVCKTLRSKFRSNNIEHRPRLLVIASEANHLCEIDLLSGELGRTWAIRSRARGWKRLKGSSLQYWPTCVATSPDGYIHICQYKGHQVLKFSPSDLSYVSISAQMNSEEKSPEGIAFSKGCMYIASAAAGHIRRFAPNPAGQGYVPMPDYLVAFYDSGRTFGRIGRGLQVPWGMVTGPDGNLYIAMDDEYENGDDALASTSGHVMVGLIGADGQLVSLRPFCGLNELLARPSGVCFDDQGNLYVTCMTSRILQYSGPLSSKPGQLMRVAAQWTEPGEARGEGGNKPWDVRWHRGIAGICAKHEPLLIVTRHAGIWQRCGSNIAIFSAVSGRLLKQLKFGQEHCRYLRQLNMMLID</sequence>
<dbReference type="InterPro" id="IPR011042">
    <property type="entry name" value="6-blade_b-propeller_TolB-like"/>
</dbReference>
<dbReference type="AlphaFoldDB" id="A0AAV1IFA2"/>
<proteinExistence type="predicted"/>
<comment type="caution">
    <text evidence="1">The sequence shown here is derived from an EMBL/GenBank/DDBJ whole genome shotgun (WGS) entry which is preliminary data.</text>
</comment>
<dbReference type="EMBL" id="CAUYUE010000010">
    <property type="protein sequence ID" value="CAK0784573.1"/>
    <property type="molecule type" value="Genomic_DNA"/>
</dbReference>
<dbReference type="Gene3D" id="2.120.10.30">
    <property type="entry name" value="TolB, C-terminal domain"/>
    <property type="match status" value="1"/>
</dbReference>
<organism evidence="1 2">
    <name type="scientific">Coccomyxa viridis</name>
    <dbReference type="NCBI Taxonomy" id="1274662"/>
    <lineage>
        <taxon>Eukaryota</taxon>
        <taxon>Viridiplantae</taxon>
        <taxon>Chlorophyta</taxon>
        <taxon>core chlorophytes</taxon>
        <taxon>Trebouxiophyceae</taxon>
        <taxon>Trebouxiophyceae incertae sedis</taxon>
        <taxon>Coccomyxaceae</taxon>
        <taxon>Coccomyxa</taxon>
    </lineage>
</organism>
<evidence type="ECO:0008006" key="3">
    <source>
        <dbReference type="Google" id="ProtNLM"/>
    </source>
</evidence>
<reference evidence="1 2" key="1">
    <citation type="submission" date="2023-10" db="EMBL/GenBank/DDBJ databases">
        <authorList>
            <person name="Maclean D."/>
            <person name="Macfadyen A."/>
        </authorList>
    </citation>
    <scope>NUCLEOTIDE SEQUENCE [LARGE SCALE GENOMIC DNA]</scope>
</reference>
<keyword evidence="2" id="KW-1185">Reference proteome</keyword>